<accession>A0A2U2HHQ1</accession>
<name>A0A2U2HHQ1_9BURK</name>
<dbReference type="GO" id="GO:0098632">
    <property type="term" value="F:cell-cell adhesion mediator activity"/>
    <property type="evidence" value="ECO:0007669"/>
    <property type="project" value="TreeGrafter"/>
</dbReference>
<sequence>MAQIIILLLRSCFCLVKQSNRLPKREIERQFMPKLKIPLRALLLASAIVFAVSGCGSSKDDHVDPPVQVSTGTVAGRVADAQSGEPIAGVEVSIGTLKASSAADGKYSLPGVPLGIAVVARFSKPSYAANFATVEVIKDKTSTADRRLAKVAVRQDISAAAGGTVVLAGSAAQVQLPAAGFITHATSAPFTGTVSVEMTPIDPALNLLNMPGNYRAAGESTPIESFGALQIELRDASGALLNLAPGKTATIRIPVPEGTLSAPLSIPLYYFNETTGLWVREGTAALAGDAPRQYYEGQVSHFSTWNADQPYDTIYINGCVVNAAGQPVHASVATEGIDYIGTDAVSTSADGKFRVAARRSSQVQVGASSGDERDSVIVATGLTDMTLPVCLVVGKKPPVIVVQPSSLTLAPGAMNTLSVTANNADQYKWYRNGELINSGSRFMVIYGSASAAGTYHVVVSNAHGSVTSVTVTVTVATPTFAPAIAAQPQDVGVLAGAAPGFAVQALGDSLTYQWLRDGVEIASAQGPTLTLGPVSAADNGALFSVRVKNGAGTVVSRNAVLSVTAQAVAPGIAAQPSSTTVGVGQSGTFGVVASGTAPFTYQWLRNGAAIAGATGATYQTPAATLADNGARFAVRVSNAKGNVLSGDATLTVVQGSSVPGLHLAFLTGVGVNGDIGFGAIPAAGGAAVPFWPAGSGETAGVLLQGQISNGLASHVHVRGMLFWKNQQLIRRDLIGANGLPAEVRVSSLTSAGICDGDGGFAWEGGDVTDANLTWHVYRKSGVDARCGTSDDRYYAVRADMGALTAPLEVAQPLATVHSSTGVLSGWLVRNGQLLQRVNANFSNPVTMFTLPAADLDFDDDNTPLNNHWIFESGKKIYAVDLGVAAPATLTTVATLTGEESLGGVTYANQQDIVIALWSGDGASTRIVRFVTGTKAVNAVATVSGHTSANMVTPTRVVLHGALGTAHSVPLSGGTPQPIYTAPQGSFAYSLQRGGERLWYETNDSVVSMNSDGSAMQTLPGARLAGCILKPLYSIEYSFRDCDAVMVLEGSTVRSHDAATGAARITYGAITLPNAPLTNRLFFDFLTAWGEHGILSQYIADPDKPDNQSVVSYLIKTDQAGISQIVMP</sequence>
<dbReference type="InterPro" id="IPR013784">
    <property type="entry name" value="Carb-bd-like_fold"/>
</dbReference>
<dbReference type="Gene3D" id="2.60.40.10">
    <property type="entry name" value="Immunoglobulins"/>
    <property type="match status" value="3"/>
</dbReference>
<proteinExistence type="predicted"/>
<keyword evidence="4" id="KW-1185">Reference proteome</keyword>
<dbReference type="InterPro" id="IPR013783">
    <property type="entry name" value="Ig-like_fold"/>
</dbReference>
<dbReference type="Pfam" id="PF13620">
    <property type="entry name" value="CarboxypepD_reg"/>
    <property type="match status" value="1"/>
</dbReference>
<dbReference type="PANTHER" id="PTHR10075">
    <property type="entry name" value="BASIGIN RELATED"/>
    <property type="match status" value="1"/>
</dbReference>
<protein>
    <recommendedName>
        <fullName evidence="2">Immunoglobulin domain-containing protein</fullName>
    </recommendedName>
</protein>
<dbReference type="InterPro" id="IPR036179">
    <property type="entry name" value="Ig-like_dom_sf"/>
</dbReference>
<feature type="domain" description="Immunoglobulin" evidence="2">
    <location>
        <begin position="404"/>
        <end position="476"/>
    </location>
</feature>
<dbReference type="GO" id="GO:0005886">
    <property type="term" value="C:plasma membrane"/>
    <property type="evidence" value="ECO:0007669"/>
    <property type="project" value="TreeGrafter"/>
</dbReference>
<evidence type="ECO:0000256" key="1">
    <source>
        <dbReference type="ARBA" id="ARBA00023319"/>
    </source>
</evidence>
<feature type="domain" description="Immunoglobulin" evidence="2">
    <location>
        <begin position="576"/>
        <end position="653"/>
    </location>
</feature>
<dbReference type="SUPFAM" id="SSF49452">
    <property type="entry name" value="Starch-binding domain-like"/>
    <property type="match status" value="1"/>
</dbReference>
<evidence type="ECO:0000313" key="4">
    <source>
        <dbReference type="Proteomes" id="UP000241421"/>
    </source>
</evidence>
<dbReference type="Proteomes" id="UP000241421">
    <property type="component" value="Unassembled WGS sequence"/>
</dbReference>
<reference evidence="3 4" key="1">
    <citation type="submission" date="2018-04" db="EMBL/GenBank/DDBJ databases">
        <title>Massilia violaceinigra sp. nov., a novel purple-pigmented bacterium isolated from Tianshan glacier, Xinjiang, China.</title>
        <authorList>
            <person name="Wang H."/>
        </authorList>
    </citation>
    <scope>NUCLEOTIDE SEQUENCE [LARGE SCALE GENOMIC DNA]</scope>
    <source>
        <strain evidence="3 4">B448-2</strain>
    </source>
</reference>
<feature type="domain" description="Immunoglobulin" evidence="2">
    <location>
        <begin position="499"/>
        <end position="564"/>
    </location>
</feature>
<dbReference type="GO" id="GO:0030246">
    <property type="term" value="F:carbohydrate binding"/>
    <property type="evidence" value="ECO:0007669"/>
    <property type="project" value="InterPro"/>
</dbReference>
<dbReference type="EMBL" id="PXWF02000254">
    <property type="protein sequence ID" value="PWF45447.1"/>
    <property type="molecule type" value="Genomic_DNA"/>
</dbReference>
<gene>
    <name evidence="3" type="ORF">C7C56_017725</name>
</gene>
<evidence type="ECO:0000259" key="2">
    <source>
        <dbReference type="SMART" id="SM00409"/>
    </source>
</evidence>
<comment type="caution">
    <text evidence="3">The sequence shown here is derived from an EMBL/GenBank/DDBJ whole genome shotgun (WGS) entry which is preliminary data.</text>
</comment>
<dbReference type="SMART" id="SM00409">
    <property type="entry name" value="IG"/>
    <property type="match status" value="3"/>
</dbReference>
<dbReference type="Gene3D" id="2.60.40.1120">
    <property type="entry name" value="Carboxypeptidase-like, regulatory domain"/>
    <property type="match status" value="1"/>
</dbReference>
<evidence type="ECO:0000313" key="3">
    <source>
        <dbReference type="EMBL" id="PWF45447.1"/>
    </source>
</evidence>
<keyword evidence="1" id="KW-0393">Immunoglobulin domain</keyword>
<dbReference type="GO" id="GO:0007156">
    <property type="term" value="P:homophilic cell adhesion via plasma membrane adhesion molecules"/>
    <property type="evidence" value="ECO:0007669"/>
    <property type="project" value="TreeGrafter"/>
</dbReference>
<dbReference type="SUPFAM" id="SSF48726">
    <property type="entry name" value="Immunoglobulin"/>
    <property type="match status" value="3"/>
</dbReference>
<dbReference type="InterPro" id="IPR003599">
    <property type="entry name" value="Ig_sub"/>
</dbReference>
<dbReference type="AlphaFoldDB" id="A0A2U2HHQ1"/>
<dbReference type="OrthoDB" id="581140at2"/>
<dbReference type="PANTHER" id="PTHR10075:SF100">
    <property type="entry name" value="FASCICLIN-2"/>
    <property type="match status" value="1"/>
</dbReference>
<organism evidence="3 4">
    <name type="scientific">Massilia glaciei</name>
    <dbReference type="NCBI Taxonomy" id="1524097"/>
    <lineage>
        <taxon>Bacteria</taxon>
        <taxon>Pseudomonadati</taxon>
        <taxon>Pseudomonadota</taxon>
        <taxon>Betaproteobacteria</taxon>
        <taxon>Burkholderiales</taxon>
        <taxon>Oxalobacteraceae</taxon>
        <taxon>Telluria group</taxon>
        <taxon>Massilia</taxon>
    </lineage>
</organism>